<gene>
    <name evidence="1" type="ORF">GCM10019016_059940</name>
</gene>
<dbReference type="Proteomes" id="UP001501455">
    <property type="component" value="Unassembled WGS sequence"/>
</dbReference>
<dbReference type="EMBL" id="BAAAXF010000040">
    <property type="protein sequence ID" value="GAA3498891.1"/>
    <property type="molecule type" value="Genomic_DNA"/>
</dbReference>
<keyword evidence="2" id="KW-1185">Reference proteome</keyword>
<reference evidence="2" key="1">
    <citation type="journal article" date="2019" name="Int. J. Syst. Evol. Microbiol.">
        <title>The Global Catalogue of Microorganisms (GCM) 10K type strain sequencing project: providing services to taxonomists for standard genome sequencing and annotation.</title>
        <authorList>
            <consortium name="The Broad Institute Genomics Platform"/>
            <consortium name="The Broad Institute Genome Sequencing Center for Infectious Disease"/>
            <person name="Wu L."/>
            <person name="Ma J."/>
        </authorList>
    </citation>
    <scope>NUCLEOTIDE SEQUENCE [LARGE SCALE GENOMIC DNA]</scope>
    <source>
        <strain evidence="2">JCM 4816</strain>
    </source>
</reference>
<proteinExistence type="predicted"/>
<sequence length="57" mass="6165">MYEAPVPEPEGGAQDAETLEGLRNLLERATGQVREAGHGIHGDRTVHGTRCRILLAD</sequence>
<accession>A0ABP6TU56</accession>
<name>A0ABP6TU56_9ACTN</name>
<evidence type="ECO:0000313" key="1">
    <source>
        <dbReference type="EMBL" id="GAA3498891.1"/>
    </source>
</evidence>
<organism evidence="1 2">
    <name type="scientific">Streptomyces prasinosporus</name>
    <dbReference type="NCBI Taxonomy" id="68256"/>
    <lineage>
        <taxon>Bacteria</taxon>
        <taxon>Bacillati</taxon>
        <taxon>Actinomycetota</taxon>
        <taxon>Actinomycetes</taxon>
        <taxon>Kitasatosporales</taxon>
        <taxon>Streptomycetaceae</taxon>
        <taxon>Streptomyces</taxon>
        <taxon>Streptomyces albogriseolus group</taxon>
    </lineage>
</organism>
<protein>
    <submittedName>
        <fullName evidence="1">Uncharacterized protein</fullName>
    </submittedName>
</protein>
<comment type="caution">
    <text evidence="1">The sequence shown here is derived from an EMBL/GenBank/DDBJ whole genome shotgun (WGS) entry which is preliminary data.</text>
</comment>
<evidence type="ECO:0000313" key="2">
    <source>
        <dbReference type="Proteomes" id="UP001501455"/>
    </source>
</evidence>